<gene>
    <name evidence="1" type="ORF">MM415A07005_0010</name>
</gene>
<dbReference type="EMBL" id="MT141609">
    <property type="protein sequence ID" value="QJA68354.1"/>
    <property type="molecule type" value="Genomic_DNA"/>
</dbReference>
<reference evidence="1" key="1">
    <citation type="submission" date="2020-03" db="EMBL/GenBank/DDBJ databases">
        <title>The deep terrestrial virosphere.</title>
        <authorList>
            <person name="Holmfeldt K."/>
            <person name="Nilsson E."/>
            <person name="Simone D."/>
            <person name="Lopez-Fernandez M."/>
            <person name="Wu X."/>
            <person name="de Brujin I."/>
            <person name="Lundin D."/>
            <person name="Andersson A."/>
            <person name="Bertilsson S."/>
            <person name="Dopson M."/>
        </authorList>
    </citation>
    <scope>NUCLEOTIDE SEQUENCE</scope>
    <source>
        <strain evidence="1">MM415A07005</strain>
    </source>
</reference>
<accession>A0A6M3JE78</accession>
<dbReference type="AlphaFoldDB" id="A0A6M3JE78"/>
<name>A0A6M3JE78_9ZZZZ</name>
<protein>
    <submittedName>
        <fullName evidence="1">Uncharacterized protein</fullName>
    </submittedName>
</protein>
<proteinExistence type="predicted"/>
<evidence type="ECO:0000313" key="1">
    <source>
        <dbReference type="EMBL" id="QJA68354.1"/>
    </source>
</evidence>
<sequence length="69" mass="8001">MAIVIDSVSIKGLRKTHFSQLLAYMECWDIHGGYYGNKEQFQKRHDEIGKWVSEILYTLSEDGVVIPKK</sequence>
<organism evidence="1">
    <name type="scientific">viral metagenome</name>
    <dbReference type="NCBI Taxonomy" id="1070528"/>
    <lineage>
        <taxon>unclassified sequences</taxon>
        <taxon>metagenomes</taxon>
        <taxon>organismal metagenomes</taxon>
    </lineage>
</organism>